<evidence type="ECO:0000313" key="1">
    <source>
        <dbReference type="EMBL" id="NPE26220.1"/>
    </source>
</evidence>
<name>A0ABX2B7J2_9BACT</name>
<dbReference type="Proteomes" id="UP000820977">
    <property type="component" value="Unassembled WGS sequence"/>
</dbReference>
<reference evidence="1 2" key="1">
    <citation type="submission" date="2020-05" db="EMBL/GenBank/DDBJ databases">
        <title>Distinct polysaccharide utilization as determinants for interspecies competition between intestinal Prevotella spp.</title>
        <authorList>
            <person name="Galvez E.J.C."/>
            <person name="Iljazovic A."/>
            <person name="Strowig T."/>
        </authorList>
    </citation>
    <scope>NUCLEOTIDE SEQUENCE [LARGE SCALE GENOMIC DNA]</scope>
    <source>
        <strain evidence="1 2">PCHR</strain>
    </source>
</reference>
<dbReference type="EMBL" id="JABKKJ010000034">
    <property type="protein sequence ID" value="NPE26220.1"/>
    <property type="molecule type" value="Genomic_DNA"/>
</dbReference>
<proteinExistence type="predicted"/>
<protein>
    <submittedName>
        <fullName evidence="1">Uncharacterized protein</fullName>
    </submittedName>
</protein>
<comment type="caution">
    <text evidence="1">The sequence shown here is derived from an EMBL/GenBank/DDBJ whole genome shotgun (WGS) entry which is preliminary data.</text>
</comment>
<keyword evidence="2" id="KW-1185">Reference proteome</keyword>
<sequence>MSSISVINSSSASIKQDIEVTAFYSDFVYKYDTIPDKSWTYHPFVQLRIKQIFNDNEKDKAYGFKHYFWLNDLVSDITIKDATIYTDSGTYHAKGAKELIERINKRDYGTLRQVTYSMDTFEGLGLKYFPQALYAMPEMTQSWFISNNDNKDSLHVSFNIDKSLFHIRSSKRIKEINGKPSIVFSTDEEEPAFYLFYLPAYNHFKYTEGKRVVDLIAERIDSTKSGNGIIAYKQHDDTENKRIEERIRKTINTLDRHIGREASPDSIFIVKSEQTLYRKMGDVETMAVFSRAHRDNKYSLILLDNSHYDTYTLMHEVLHTYLPEITKNNDNLYEYGFFSESLVEYLSAVFYEEAFNDSIFDKKIEKMLKNGLNRKKARELLKENEKNAISLEGKEKNTSWIYYDLLPLLLKVYAEESEKEQDFTTAVIDYLKTSDKNNEPTFKKFSSFMKERGFKDCLQQVMNLSPKR</sequence>
<evidence type="ECO:0000313" key="2">
    <source>
        <dbReference type="Proteomes" id="UP000820977"/>
    </source>
</evidence>
<gene>
    <name evidence="1" type="ORF">HPS54_12000</name>
</gene>
<dbReference type="RefSeq" id="WP_172345676.1">
    <property type="nucleotide sequence ID" value="NZ_CASYYZ010000178.1"/>
</dbReference>
<organism evidence="1 2">
    <name type="scientific">Xylanibacter caecicola</name>
    <dbReference type="NCBI Taxonomy" id="2736294"/>
    <lineage>
        <taxon>Bacteria</taxon>
        <taxon>Pseudomonadati</taxon>
        <taxon>Bacteroidota</taxon>
        <taxon>Bacteroidia</taxon>
        <taxon>Bacteroidales</taxon>
        <taxon>Prevotellaceae</taxon>
        <taxon>Xylanibacter</taxon>
    </lineage>
</organism>
<accession>A0ABX2B7J2</accession>